<evidence type="ECO:0000313" key="2">
    <source>
        <dbReference type="EMBL" id="MFD1787170.1"/>
    </source>
</evidence>
<dbReference type="Proteomes" id="UP001597283">
    <property type="component" value="Unassembled WGS sequence"/>
</dbReference>
<proteinExistence type="predicted"/>
<keyword evidence="3" id="KW-1185">Reference proteome</keyword>
<gene>
    <name evidence="2" type="ORF">ACFSC3_06270</name>
</gene>
<dbReference type="InterPro" id="IPR036514">
    <property type="entry name" value="SGNH_hydro_sf"/>
</dbReference>
<dbReference type="Gene3D" id="3.40.50.1110">
    <property type="entry name" value="SGNH hydrolase"/>
    <property type="match status" value="1"/>
</dbReference>
<reference evidence="3" key="1">
    <citation type="journal article" date="2019" name="Int. J. Syst. Evol. Microbiol.">
        <title>The Global Catalogue of Microorganisms (GCM) 10K type strain sequencing project: providing services to taxonomists for standard genome sequencing and annotation.</title>
        <authorList>
            <consortium name="The Broad Institute Genomics Platform"/>
            <consortium name="The Broad Institute Genome Sequencing Center for Infectious Disease"/>
            <person name="Wu L."/>
            <person name="Ma J."/>
        </authorList>
    </citation>
    <scope>NUCLEOTIDE SEQUENCE [LARGE SCALE GENOMIC DNA]</scope>
    <source>
        <strain evidence="3">Q85</strain>
    </source>
</reference>
<accession>A0ABW4NAI0</accession>
<keyword evidence="1" id="KW-0732">Signal</keyword>
<dbReference type="EMBL" id="JBHUFC010000002">
    <property type="protein sequence ID" value="MFD1787170.1"/>
    <property type="molecule type" value="Genomic_DNA"/>
</dbReference>
<evidence type="ECO:0000313" key="3">
    <source>
        <dbReference type="Proteomes" id="UP001597283"/>
    </source>
</evidence>
<evidence type="ECO:0000256" key="1">
    <source>
        <dbReference type="SAM" id="SignalP"/>
    </source>
</evidence>
<feature type="signal peptide" evidence="1">
    <location>
        <begin position="1"/>
        <end position="19"/>
    </location>
</feature>
<comment type="caution">
    <text evidence="2">The sequence shown here is derived from an EMBL/GenBank/DDBJ whole genome shotgun (WGS) entry which is preliminary data.</text>
</comment>
<name>A0ABW4NAI0_9SPHN</name>
<feature type="chain" id="PRO_5045536748" evidence="1">
    <location>
        <begin position="20"/>
        <end position="300"/>
    </location>
</feature>
<organism evidence="2 3">
    <name type="scientific">Sphingomonas floccifaciens</name>
    <dbReference type="NCBI Taxonomy" id="1844115"/>
    <lineage>
        <taxon>Bacteria</taxon>
        <taxon>Pseudomonadati</taxon>
        <taxon>Pseudomonadota</taxon>
        <taxon>Alphaproteobacteria</taxon>
        <taxon>Sphingomonadales</taxon>
        <taxon>Sphingomonadaceae</taxon>
        <taxon>Sphingomonas</taxon>
    </lineage>
</organism>
<sequence length="300" mass="32282">MKTVLLALAAVAVATPATAQVAPPPARPASAAPARTILFIGNSFTQGAHSPVRNYRAGTVTDLNGDGYGGVPALFKLFTEQAGLNYAVSLETQGGRSLGFHLTERAARFNRPWDVVVLQEYSTLDRRRPGDPAAYIRDAGTLAAMFTRANRNAEVFLMPTWSRADQVWRSGSPWSGTPVNKMADDLFTAAMRAKAASRDIDGIIPVGLAWNRAFSTGVADPNPYDGVAFGQLDLWSYDQYHGSTAGYYLEALTVFGRITGLDPRTLGPNERGADELGLSNAQASALQRIAYETLQAEGRR</sequence>
<dbReference type="SUPFAM" id="SSF52266">
    <property type="entry name" value="SGNH hydrolase"/>
    <property type="match status" value="1"/>
</dbReference>
<dbReference type="RefSeq" id="WP_380939535.1">
    <property type="nucleotide sequence ID" value="NZ_JBHUFC010000002.1"/>
</dbReference>
<protein>
    <submittedName>
        <fullName evidence="2">DUF4886 domain-containing protein</fullName>
    </submittedName>
</protein>